<reference evidence="1 2" key="1">
    <citation type="journal article" date="2019" name="Nat. Ecol. Evol.">
        <title>Megaphylogeny resolves global patterns of mushroom evolution.</title>
        <authorList>
            <person name="Varga T."/>
            <person name="Krizsan K."/>
            <person name="Foldi C."/>
            <person name="Dima B."/>
            <person name="Sanchez-Garcia M."/>
            <person name="Sanchez-Ramirez S."/>
            <person name="Szollosi G.J."/>
            <person name="Szarkandi J.G."/>
            <person name="Papp V."/>
            <person name="Albert L."/>
            <person name="Andreopoulos W."/>
            <person name="Angelini C."/>
            <person name="Antonin V."/>
            <person name="Barry K.W."/>
            <person name="Bougher N.L."/>
            <person name="Buchanan P."/>
            <person name="Buyck B."/>
            <person name="Bense V."/>
            <person name="Catcheside P."/>
            <person name="Chovatia M."/>
            <person name="Cooper J."/>
            <person name="Damon W."/>
            <person name="Desjardin D."/>
            <person name="Finy P."/>
            <person name="Geml J."/>
            <person name="Haridas S."/>
            <person name="Hughes K."/>
            <person name="Justo A."/>
            <person name="Karasinski D."/>
            <person name="Kautmanova I."/>
            <person name="Kiss B."/>
            <person name="Kocsube S."/>
            <person name="Kotiranta H."/>
            <person name="LaButti K.M."/>
            <person name="Lechner B.E."/>
            <person name="Liimatainen K."/>
            <person name="Lipzen A."/>
            <person name="Lukacs Z."/>
            <person name="Mihaltcheva S."/>
            <person name="Morgado L.N."/>
            <person name="Niskanen T."/>
            <person name="Noordeloos M.E."/>
            <person name="Ohm R.A."/>
            <person name="Ortiz-Santana B."/>
            <person name="Ovrebo C."/>
            <person name="Racz N."/>
            <person name="Riley R."/>
            <person name="Savchenko A."/>
            <person name="Shiryaev A."/>
            <person name="Soop K."/>
            <person name="Spirin V."/>
            <person name="Szebenyi C."/>
            <person name="Tomsovsky M."/>
            <person name="Tulloss R.E."/>
            <person name="Uehling J."/>
            <person name="Grigoriev I.V."/>
            <person name="Vagvolgyi C."/>
            <person name="Papp T."/>
            <person name="Martin F.M."/>
            <person name="Miettinen O."/>
            <person name="Hibbett D.S."/>
            <person name="Nagy L.G."/>
        </authorList>
    </citation>
    <scope>NUCLEOTIDE SEQUENCE [LARGE SCALE GENOMIC DNA]</scope>
    <source>
        <strain evidence="1 2">HHB13444</strain>
    </source>
</reference>
<name>A0A5C3NNH8_9APHY</name>
<dbReference type="InParanoid" id="A0A5C3NNH8"/>
<proteinExistence type="predicted"/>
<dbReference type="Proteomes" id="UP000308197">
    <property type="component" value="Unassembled WGS sequence"/>
</dbReference>
<gene>
    <name evidence="1" type="ORF">K466DRAFT_606658</name>
</gene>
<organism evidence="1 2">
    <name type="scientific">Polyporus arcularius HHB13444</name>
    <dbReference type="NCBI Taxonomy" id="1314778"/>
    <lineage>
        <taxon>Eukaryota</taxon>
        <taxon>Fungi</taxon>
        <taxon>Dikarya</taxon>
        <taxon>Basidiomycota</taxon>
        <taxon>Agaricomycotina</taxon>
        <taxon>Agaricomycetes</taxon>
        <taxon>Polyporales</taxon>
        <taxon>Polyporaceae</taxon>
        <taxon>Polyporus</taxon>
    </lineage>
</organism>
<evidence type="ECO:0000313" key="2">
    <source>
        <dbReference type="Proteomes" id="UP000308197"/>
    </source>
</evidence>
<dbReference type="AlphaFoldDB" id="A0A5C3NNH8"/>
<accession>A0A5C3NNH8</accession>
<keyword evidence="2" id="KW-1185">Reference proteome</keyword>
<evidence type="ECO:0000313" key="1">
    <source>
        <dbReference type="EMBL" id="TFK78794.1"/>
    </source>
</evidence>
<protein>
    <submittedName>
        <fullName evidence="1">Uncharacterized protein</fullName>
    </submittedName>
</protein>
<dbReference type="EMBL" id="ML212323">
    <property type="protein sequence ID" value="TFK78794.1"/>
    <property type="molecule type" value="Genomic_DNA"/>
</dbReference>
<sequence length="163" mass="17857">MAFPPTPDGLTVRRWNAGIARELWVAIRAMGICSAAEAISNGGNDSGSHNCAAMVMLLRHAQWDVGRNLRFDILALNRTLFLASAENINTSDLGGLADDVGSPHWWTWNTSEILQSGSLPGWWVAPSFHVGPPMQLFDSDYDDFCRGVTRLTRDPSAIDVRSS</sequence>